<feature type="coiled-coil region" evidence="4">
    <location>
        <begin position="641"/>
        <end position="668"/>
    </location>
</feature>
<name>A0A369BMI6_9BACL</name>
<comment type="similarity">
    <text evidence="1">Belongs to the SMC family. SbcC subfamily.</text>
</comment>
<keyword evidence="8" id="KW-1185">Reference proteome</keyword>
<dbReference type="InterPro" id="IPR027417">
    <property type="entry name" value="P-loop_NTPase"/>
</dbReference>
<keyword evidence="4" id="KW-0175">Coiled coil</keyword>
<dbReference type="Pfam" id="PF13558">
    <property type="entry name" value="SbcC_Walker_B"/>
    <property type="match status" value="1"/>
</dbReference>
<dbReference type="InterPro" id="IPR038729">
    <property type="entry name" value="Rad50/SbcC_AAA"/>
</dbReference>
<feature type="domain" description="Rad50/SbcC-type AAA" evidence="6">
    <location>
        <begin position="5"/>
        <end position="208"/>
    </location>
</feature>
<dbReference type="Gene3D" id="3.40.50.300">
    <property type="entry name" value="P-loop containing nucleotide triphosphate hydrolases"/>
    <property type="match status" value="2"/>
</dbReference>
<dbReference type="AlphaFoldDB" id="A0A369BMI6"/>
<protein>
    <recommendedName>
        <fullName evidence="3">Nuclease SbcCD subunit C</fullName>
    </recommendedName>
</protein>
<keyword evidence="7" id="KW-0269">Exonuclease</keyword>
<accession>A0A369BMI6</accession>
<comment type="caution">
    <text evidence="7">The sequence shown here is derived from an EMBL/GenBank/DDBJ whole genome shotgun (WGS) entry which is preliminary data.</text>
</comment>
<evidence type="ECO:0000256" key="2">
    <source>
        <dbReference type="ARBA" id="ARBA00011322"/>
    </source>
</evidence>
<proteinExistence type="inferred from homology"/>
<dbReference type="Pfam" id="PF13476">
    <property type="entry name" value="AAA_23"/>
    <property type="match status" value="1"/>
</dbReference>
<sequence length="1145" mass="127203">MKPVSLKLSGLQSYRETQEIDFTSLCDTGLFGIFGPTGSGKSTLLDAITLAMYGKVGRATNGTQGIMNHSEDSLFVAFTFELVSAQGPERYRVERRFKRQGEQSVSNTISRFIEISPEGEKVLADKLAEVTRQVEEKIGLKMDDFTRAVVLPQGKFAEFLSLKGVDRRQMLQRLFHLEKYGDLLGQKLARKVKGTEQTIKELAAEQQGLGSASEEALREAEAALKAVAELAEARRRELGAAQQRAESLAKVRELSEERTRRAAFLEALRGQDVAIRELEARLAKAAAAAGIRPVLTAWKAARQLAAEREAAAVRAGEAAAYAAAAAAQAAAEAGAAGEALSREEPALLLRLDQLEQARALQRECDELAAGLRELRASLEQGTRQRRNLTEELLKEEQLLAKAKQRQQELDRLLTESEVKPSERQRVQLAVNRRQEILRLREEADKAGVEESSLKAKAEQAAGRMGEIGAREQSAEAKCRELTASVLEQLFHLNVLQEEIPGFENALLSREAELRAMIKDKETQLWSLTLAERLQDGQPCPVCGSLHHPGAASLHEEGAGSESELEELPTLLASVRELKYSVPRYADGCRDLLDMLGTKDGEEFAGRQSAQLETAAAGDAKAEVDISSVKSSDDLETFRHHTAKLEEQAAMYRQELERLQRHAREAKASLSALTPELAAVRAEAASVASLLELAAERNRDCRLALSAKQAEWTAEYPDLNLDEVERLQLHIDEKDRHGEDIKQRLKVSIPFIEEKSASISTLTQKAVELDKLLLQWEVQEQGKDSLLREKHERLAAWIGEGAVEELLPETERRLQALRQTAEDSRKKLAECEASNREAAQGDALARQALQSAREQEQEYLVRWEEGLVSSPFNTEAEVVESFMDPEQSEHDARTVKDHRDQEREHEINLKELDAKLGGNMVTEAEWETCRQALELAKAQDEAALQGKARAERDLEDLEARHVRWKELETERLKLEHQSGLLGKLQSSLRGNAFVEYVAEEQLMNVSHAASQRLRSLTKQRYALETDSGGGFVICDDANGGVKRPVFTLSGGETFLTSLALALALSAQIQLRGQYPLQFFFLDEGFGTLDPELLDTVITSLEHLHHDHLAVGIITHVAELRERLARKLIVIPAENGGEGSKVMLERM</sequence>
<feature type="coiled-coil region" evidence="4">
    <location>
        <begin position="939"/>
        <end position="966"/>
    </location>
</feature>
<dbReference type="Proteomes" id="UP000253090">
    <property type="component" value="Unassembled WGS sequence"/>
</dbReference>
<feature type="coiled-coil region" evidence="4">
    <location>
        <begin position="185"/>
        <end position="237"/>
    </location>
</feature>
<dbReference type="OrthoDB" id="9795626at2"/>
<feature type="coiled-coil region" evidence="4">
    <location>
        <begin position="357"/>
        <end position="419"/>
    </location>
</feature>
<keyword evidence="7" id="KW-0540">Nuclease</keyword>
<comment type="subunit">
    <text evidence="2">Heterodimer of SbcC and SbcD.</text>
</comment>
<dbReference type="RefSeq" id="WP_114494718.1">
    <property type="nucleotide sequence ID" value="NZ_QPJW01000001.1"/>
</dbReference>
<evidence type="ECO:0000313" key="8">
    <source>
        <dbReference type="Proteomes" id="UP000253090"/>
    </source>
</evidence>
<gene>
    <name evidence="7" type="ORF">DFP94_101346</name>
</gene>
<evidence type="ECO:0000259" key="6">
    <source>
        <dbReference type="Pfam" id="PF13476"/>
    </source>
</evidence>
<dbReference type="EMBL" id="QPJW01000001">
    <property type="protein sequence ID" value="RCX22763.1"/>
    <property type="molecule type" value="Genomic_DNA"/>
</dbReference>
<feature type="region of interest" description="Disordered" evidence="5">
    <location>
        <begin position="881"/>
        <end position="902"/>
    </location>
</feature>
<dbReference type="GO" id="GO:0006302">
    <property type="term" value="P:double-strand break repair"/>
    <property type="evidence" value="ECO:0007669"/>
    <property type="project" value="InterPro"/>
</dbReference>
<dbReference type="SUPFAM" id="SSF52540">
    <property type="entry name" value="P-loop containing nucleoside triphosphate hydrolases"/>
    <property type="match status" value="1"/>
</dbReference>
<feature type="compositionally biased region" description="Basic and acidic residues" evidence="5">
    <location>
        <begin position="886"/>
        <end position="902"/>
    </location>
</feature>
<dbReference type="GO" id="GO:0004527">
    <property type="term" value="F:exonuclease activity"/>
    <property type="evidence" value="ECO:0007669"/>
    <property type="project" value="UniProtKB-KW"/>
</dbReference>
<feature type="coiled-coil region" evidence="4">
    <location>
        <begin position="806"/>
        <end position="833"/>
    </location>
</feature>
<reference evidence="7 8" key="1">
    <citation type="submission" date="2018-07" db="EMBL/GenBank/DDBJ databases">
        <title>Genomic Encyclopedia of Type Strains, Phase III (KMG-III): the genomes of soil and plant-associated and newly described type strains.</title>
        <authorList>
            <person name="Whitman W."/>
        </authorList>
    </citation>
    <scope>NUCLEOTIDE SEQUENCE [LARGE SCALE GENOMIC DNA]</scope>
    <source>
        <strain evidence="7 8">CECT 8333</strain>
    </source>
</reference>
<evidence type="ECO:0000256" key="1">
    <source>
        <dbReference type="ARBA" id="ARBA00006930"/>
    </source>
</evidence>
<dbReference type="GO" id="GO:0016887">
    <property type="term" value="F:ATP hydrolysis activity"/>
    <property type="evidence" value="ECO:0007669"/>
    <property type="project" value="InterPro"/>
</dbReference>
<dbReference type="PANTHER" id="PTHR32114:SF2">
    <property type="entry name" value="ABC TRANSPORTER ABCH.3"/>
    <property type="match status" value="1"/>
</dbReference>
<evidence type="ECO:0000256" key="3">
    <source>
        <dbReference type="ARBA" id="ARBA00013368"/>
    </source>
</evidence>
<keyword evidence="7" id="KW-0378">Hydrolase</keyword>
<evidence type="ECO:0000256" key="4">
    <source>
        <dbReference type="SAM" id="Coils"/>
    </source>
</evidence>
<evidence type="ECO:0000256" key="5">
    <source>
        <dbReference type="SAM" id="MobiDB-lite"/>
    </source>
</evidence>
<dbReference type="PANTHER" id="PTHR32114">
    <property type="entry name" value="ABC TRANSPORTER ABCH.3"/>
    <property type="match status" value="1"/>
</dbReference>
<evidence type="ECO:0000313" key="7">
    <source>
        <dbReference type="EMBL" id="RCX22763.1"/>
    </source>
</evidence>
<organism evidence="7 8">
    <name type="scientific">Fontibacillus phaseoli</name>
    <dbReference type="NCBI Taxonomy" id="1416533"/>
    <lineage>
        <taxon>Bacteria</taxon>
        <taxon>Bacillati</taxon>
        <taxon>Bacillota</taxon>
        <taxon>Bacilli</taxon>
        <taxon>Bacillales</taxon>
        <taxon>Paenibacillaceae</taxon>
        <taxon>Fontibacillus</taxon>
    </lineage>
</organism>